<dbReference type="PANTHER" id="PTHR43420:SF49">
    <property type="entry name" value="AMINO GROUP ACETYL TRANSFERASE"/>
    <property type="match status" value="1"/>
</dbReference>
<keyword evidence="2" id="KW-0012">Acyltransferase</keyword>
<sequence length="184" mass="21005">MLDKSIPYKEIWMKRPLDLALPDYVLPEGYQLVFYRAGMEKDWAKIETAVLEFAEVAEAQAYFQKSFAPYPDQLARRMLFVEDPAGKRVGTCTAWFSGEKPLIHWVAVIPEAQGQGLAKALLGKALRIFQEQDQSDFVYLHTQTWSHDAIALYQKLGFVIMSENLDGSTNEDYQDAMKILAAFE</sequence>
<dbReference type="SUPFAM" id="SSF55729">
    <property type="entry name" value="Acyl-CoA N-acyltransferases (Nat)"/>
    <property type="match status" value="1"/>
</dbReference>
<evidence type="ECO:0000256" key="2">
    <source>
        <dbReference type="ARBA" id="ARBA00023315"/>
    </source>
</evidence>
<dbReference type="Gene3D" id="3.40.630.30">
    <property type="match status" value="1"/>
</dbReference>
<dbReference type="EMBL" id="JXKH01000001">
    <property type="protein sequence ID" value="OJG19939.1"/>
    <property type="molecule type" value="Genomic_DNA"/>
</dbReference>
<dbReference type="STRING" id="214095.RU97_GL000172"/>
<dbReference type="InterPro" id="IPR050680">
    <property type="entry name" value="YpeA/RimI_acetyltransf"/>
</dbReference>
<dbReference type="InterPro" id="IPR000182">
    <property type="entry name" value="GNAT_dom"/>
</dbReference>
<dbReference type="AlphaFoldDB" id="A0A1L8RJJ6"/>
<evidence type="ECO:0000313" key="5">
    <source>
        <dbReference type="Proteomes" id="UP000181884"/>
    </source>
</evidence>
<dbReference type="RefSeq" id="WP_067391604.1">
    <property type="nucleotide sequence ID" value="NZ_JXKH01000001.1"/>
</dbReference>
<feature type="domain" description="N-acetyltransferase" evidence="3">
    <location>
        <begin position="33"/>
        <end position="180"/>
    </location>
</feature>
<dbReference type="InterPro" id="IPR016181">
    <property type="entry name" value="Acyl_CoA_acyltransferase"/>
</dbReference>
<protein>
    <submittedName>
        <fullName evidence="4">GNAT family acetyltransferase</fullName>
    </submittedName>
</protein>
<evidence type="ECO:0000313" key="4">
    <source>
        <dbReference type="EMBL" id="OJG19939.1"/>
    </source>
</evidence>
<comment type="caution">
    <text evidence="4">The sequence shown here is derived from an EMBL/GenBank/DDBJ whole genome shotgun (WGS) entry which is preliminary data.</text>
</comment>
<accession>A0A1L8RJJ6</accession>
<proteinExistence type="predicted"/>
<dbReference type="CDD" id="cd04301">
    <property type="entry name" value="NAT_SF"/>
    <property type="match status" value="1"/>
</dbReference>
<organism evidence="4 5">
    <name type="scientific">Enterococcus canis</name>
    <dbReference type="NCBI Taxonomy" id="214095"/>
    <lineage>
        <taxon>Bacteria</taxon>
        <taxon>Bacillati</taxon>
        <taxon>Bacillota</taxon>
        <taxon>Bacilli</taxon>
        <taxon>Lactobacillales</taxon>
        <taxon>Enterococcaceae</taxon>
        <taxon>Enterococcus</taxon>
    </lineage>
</organism>
<dbReference type="PROSITE" id="PS51186">
    <property type="entry name" value="GNAT"/>
    <property type="match status" value="1"/>
</dbReference>
<dbReference type="PANTHER" id="PTHR43420">
    <property type="entry name" value="ACETYLTRANSFERASE"/>
    <property type="match status" value="1"/>
</dbReference>
<gene>
    <name evidence="4" type="ORF">RU97_GL000172</name>
</gene>
<keyword evidence="1 4" id="KW-0808">Transferase</keyword>
<reference evidence="4 5" key="1">
    <citation type="submission" date="2014-12" db="EMBL/GenBank/DDBJ databases">
        <title>Draft genome sequences of 29 type strains of Enterococci.</title>
        <authorList>
            <person name="Zhong Z."/>
            <person name="Sun Z."/>
            <person name="Liu W."/>
            <person name="Zhang W."/>
            <person name="Zhang H."/>
        </authorList>
    </citation>
    <scope>NUCLEOTIDE SEQUENCE [LARGE SCALE GENOMIC DNA]</scope>
    <source>
        <strain evidence="4 5">DSM 17029</strain>
    </source>
</reference>
<name>A0A1L8RJJ6_9ENTE</name>
<dbReference type="Pfam" id="PF00583">
    <property type="entry name" value="Acetyltransf_1"/>
    <property type="match status" value="1"/>
</dbReference>
<keyword evidence="5" id="KW-1185">Reference proteome</keyword>
<dbReference type="Proteomes" id="UP000181884">
    <property type="component" value="Unassembled WGS sequence"/>
</dbReference>
<dbReference type="GO" id="GO:0016747">
    <property type="term" value="F:acyltransferase activity, transferring groups other than amino-acyl groups"/>
    <property type="evidence" value="ECO:0007669"/>
    <property type="project" value="InterPro"/>
</dbReference>
<evidence type="ECO:0000259" key="3">
    <source>
        <dbReference type="PROSITE" id="PS51186"/>
    </source>
</evidence>
<evidence type="ECO:0000256" key="1">
    <source>
        <dbReference type="ARBA" id="ARBA00022679"/>
    </source>
</evidence>